<keyword evidence="10" id="KW-0675">Receptor</keyword>
<keyword evidence="4" id="KW-0433">Leucine-rich repeat</keyword>
<gene>
    <name evidence="17" type="primary">LOC112284316</name>
    <name evidence="16" type="ORF">PHYPA_010400</name>
</gene>
<comment type="similarity">
    <text evidence="2">Belongs to the RLP family.</text>
</comment>
<dbReference type="Gramene" id="Pp3c7_14840V3.2">
    <property type="protein sequence ID" value="Pp3c7_14840V3.2"/>
    <property type="gene ID" value="Pp3c7_14840"/>
</dbReference>
<dbReference type="SUPFAM" id="SSF52058">
    <property type="entry name" value="L domain-like"/>
    <property type="match status" value="1"/>
</dbReference>
<dbReference type="OrthoDB" id="676979at2759"/>
<keyword evidence="5 13" id="KW-0812">Transmembrane</keyword>
<sequence length="253" mass="27986">MATGDIFLSVIVLCLGLPFAVGTSSSDVAALQELLRAWQGTSAVFEGWTLREDADPCGSRWKGIVCSPTQSVINLHLNDANLSGGVPAAIGALAELTFLDLSGNPMLKSTIPKQIGLLHRLKHLKLSGCNFHGRVPQEIYELIELEYLDLSNNPHLSLDEDAEYLTSLKQQSSSFSRRRLLQASRRTPLPISYTYIAVVCVGLVTLMISTFCFCRWLSLRRTRNDHFLAMPTPPLAPTMQPRRIYANQADDDL</sequence>
<evidence type="ECO:0000256" key="1">
    <source>
        <dbReference type="ARBA" id="ARBA00004236"/>
    </source>
</evidence>
<evidence type="ECO:0000256" key="3">
    <source>
        <dbReference type="ARBA" id="ARBA00022475"/>
    </source>
</evidence>
<dbReference type="EnsemblPlants" id="Pp3c7_14840V3.2">
    <property type="protein sequence ID" value="Pp3c7_14840V3.2"/>
    <property type="gene ID" value="Pp3c7_14840"/>
</dbReference>
<evidence type="ECO:0000256" key="11">
    <source>
        <dbReference type="ARBA" id="ARBA00023180"/>
    </source>
</evidence>
<feature type="domain" description="Leucine-rich repeat-containing N-terminal plant-type" evidence="15">
    <location>
        <begin position="25"/>
        <end position="67"/>
    </location>
</feature>
<dbReference type="InterPro" id="IPR013210">
    <property type="entry name" value="LRR_N_plant-typ"/>
</dbReference>
<dbReference type="KEGG" id="ppp:112284316"/>
<reference evidence="17" key="3">
    <citation type="submission" date="2020-12" db="UniProtKB">
        <authorList>
            <consortium name="EnsemblPlants"/>
        </authorList>
    </citation>
    <scope>IDENTIFICATION</scope>
</reference>
<dbReference type="InterPro" id="IPR032675">
    <property type="entry name" value="LRR_dom_sf"/>
</dbReference>
<protein>
    <recommendedName>
        <fullName evidence="15">Leucine-rich repeat-containing N-terminal plant-type domain-containing protein</fullName>
    </recommendedName>
</protein>
<reference evidence="16 18" key="2">
    <citation type="journal article" date="2018" name="Plant J.">
        <title>The Physcomitrella patens chromosome-scale assembly reveals moss genome structure and evolution.</title>
        <authorList>
            <person name="Lang D."/>
            <person name="Ullrich K.K."/>
            <person name="Murat F."/>
            <person name="Fuchs J."/>
            <person name="Jenkins J."/>
            <person name="Haas F.B."/>
            <person name="Piednoel M."/>
            <person name="Gundlach H."/>
            <person name="Van Bel M."/>
            <person name="Meyberg R."/>
            <person name="Vives C."/>
            <person name="Morata J."/>
            <person name="Symeonidi A."/>
            <person name="Hiss M."/>
            <person name="Muchero W."/>
            <person name="Kamisugi Y."/>
            <person name="Saleh O."/>
            <person name="Blanc G."/>
            <person name="Decker E.L."/>
            <person name="van Gessel N."/>
            <person name="Grimwood J."/>
            <person name="Hayes R.D."/>
            <person name="Graham S.W."/>
            <person name="Gunter L.E."/>
            <person name="McDaniel S.F."/>
            <person name="Hoernstein S.N.W."/>
            <person name="Larsson A."/>
            <person name="Li F.W."/>
            <person name="Perroud P.F."/>
            <person name="Phillips J."/>
            <person name="Ranjan P."/>
            <person name="Rokshar D.S."/>
            <person name="Rothfels C.J."/>
            <person name="Schneider L."/>
            <person name="Shu S."/>
            <person name="Stevenson D.W."/>
            <person name="Thummler F."/>
            <person name="Tillich M."/>
            <person name="Villarreal Aguilar J.C."/>
            <person name="Widiez T."/>
            <person name="Wong G.K."/>
            <person name="Wymore A."/>
            <person name="Zhang Y."/>
            <person name="Zimmer A.D."/>
            <person name="Quatrano R.S."/>
            <person name="Mayer K.F.X."/>
            <person name="Goodstein D."/>
            <person name="Casacuberta J.M."/>
            <person name="Vandepoele K."/>
            <person name="Reski R."/>
            <person name="Cuming A.C."/>
            <person name="Tuskan G.A."/>
            <person name="Maumus F."/>
            <person name="Salse J."/>
            <person name="Schmutz J."/>
            <person name="Rensing S.A."/>
        </authorList>
    </citation>
    <scope>NUCLEOTIDE SEQUENCE [LARGE SCALE GENOMIC DNA]</scope>
    <source>
        <strain evidence="17 18">cv. Gransden 2004</strain>
    </source>
</reference>
<comment type="subcellular location">
    <subcellularLocation>
        <location evidence="1">Cell membrane</location>
    </subcellularLocation>
    <subcellularLocation>
        <location evidence="12">Endomembrane system</location>
        <topology evidence="12">Single-pass membrane protein</topology>
    </subcellularLocation>
</comment>
<evidence type="ECO:0000256" key="4">
    <source>
        <dbReference type="ARBA" id="ARBA00022614"/>
    </source>
</evidence>
<dbReference type="PANTHER" id="PTHR48052">
    <property type="entry name" value="UNNAMED PRODUCT"/>
    <property type="match status" value="1"/>
</dbReference>
<evidence type="ECO:0000256" key="6">
    <source>
        <dbReference type="ARBA" id="ARBA00022729"/>
    </source>
</evidence>
<dbReference type="Proteomes" id="UP000006727">
    <property type="component" value="Chromosome 7"/>
</dbReference>
<keyword evidence="6 14" id="KW-0732">Signal</keyword>
<dbReference type="AlphaFoldDB" id="A0A2K1KBQ3"/>
<feature type="chain" id="PRO_5043158265" description="Leucine-rich repeat-containing N-terminal plant-type domain-containing protein" evidence="14">
    <location>
        <begin position="23"/>
        <end position="253"/>
    </location>
</feature>
<dbReference type="InterPro" id="IPR001611">
    <property type="entry name" value="Leu-rich_rpt"/>
</dbReference>
<dbReference type="GeneID" id="112284316"/>
<dbReference type="EnsemblPlants" id="Pp3c7_14840V3.1">
    <property type="protein sequence ID" value="Pp3c7_14840V3.1"/>
    <property type="gene ID" value="Pp3c7_14840"/>
</dbReference>
<evidence type="ECO:0000256" key="8">
    <source>
        <dbReference type="ARBA" id="ARBA00022989"/>
    </source>
</evidence>
<name>A0A2K1KBQ3_PHYPA</name>
<evidence type="ECO:0000313" key="18">
    <source>
        <dbReference type="Proteomes" id="UP000006727"/>
    </source>
</evidence>
<dbReference type="OMA" id="RTRNDHF"/>
<accession>A0A2K1KBQ3</accession>
<keyword evidence="9 13" id="KW-0472">Membrane</keyword>
<dbReference type="Gramene" id="Pp3c7_14840V3.1">
    <property type="protein sequence ID" value="Pp3c7_14840V3.1"/>
    <property type="gene ID" value="Pp3c7_14840"/>
</dbReference>
<dbReference type="Pfam" id="PF00560">
    <property type="entry name" value="LRR_1"/>
    <property type="match status" value="1"/>
</dbReference>
<evidence type="ECO:0000256" key="9">
    <source>
        <dbReference type="ARBA" id="ARBA00023136"/>
    </source>
</evidence>
<evidence type="ECO:0000256" key="12">
    <source>
        <dbReference type="ARBA" id="ARBA00037847"/>
    </source>
</evidence>
<dbReference type="RefSeq" id="XP_024379787.1">
    <property type="nucleotide sequence ID" value="XM_024524019.2"/>
</dbReference>
<proteinExistence type="inferred from homology"/>
<evidence type="ECO:0000259" key="15">
    <source>
        <dbReference type="Pfam" id="PF08263"/>
    </source>
</evidence>
<evidence type="ECO:0000256" key="2">
    <source>
        <dbReference type="ARBA" id="ARBA00009592"/>
    </source>
</evidence>
<keyword evidence="8 13" id="KW-1133">Transmembrane helix</keyword>
<evidence type="ECO:0000313" key="16">
    <source>
        <dbReference type="EMBL" id="PNR51214.1"/>
    </source>
</evidence>
<evidence type="ECO:0000256" key="14">
    <source>
        <dbReference type="SAM" id="SignalP"/>
    </source>
</evidence>
<keyword evidence="7" id="KW-0677">Repeat</keyword>
<dbReference type="PaxDb" id="3218-PP1S264_6V6.1"/>
<keyword evidence="18" id="KW-1185">Reference proteome</keyword>
<keyword evidence="3" id="KW-1003">Cell membrane</keyword>
<dbReference type="Pfam" id="PF08263">
    <property type="entry name" value="LRRNT_2"/>
    <property type="match status" value="1"/>
</dbReference>
<keyword evidence="11" id="KW-0325">Glycoprotein</keyword>
<evidence type="ECO:0000256" key="10">
    <source>
        <dbReference type="ARBA" id="ARBA00023170"/>
    </source>
</evidence>
<evidence type="ECO:0000256" key="7">
    <source>
        <dbReference type="ARBA" id="ARBA00022737"/>
    </source>
</evidence>
<dbReference type="PANTHER" id="PTHR48052:SF8">
    <property type="entry name" value="LRR RECEPTOR-LIKE SERINE_THREONINE-PROTEIN KINASE FLS2"/>
    <property type="match status" value="1"/>
</dbReference>
<dbReference type="GO" id="GO:0012505">
    <property type="term" value="C:endomembrane system"/>
    <property type="evidence" value="ECO:0007669"/>
    <property type="project" value="UniProtKB-SubCell"/>
</dbReference>
<feature type="transmembrane region" description="Helical" evidence="13">
    <location>
        <begin position="193"/>
        <end position="214"/>
    </location>
</feature>
<organism evidence="16">
    <name type="scientific">Physcomitrium patens</name>
    <name type="common">Spreading-leaved earth moss</name>
    <name type="synonym">Physcomitrella patens</name>
    <dbReference type="NCBI Taxonomy" id="3218"/>
    <lineage>
        <taxon>Eukaryota</taxon>
        <taxon>Viridiplantae</taxon>
        <taxon>Streptophyta</taxon>
        <taxon>Embryophyta</taxon>
        <taxon>Bryophyta</taxon>
        <taxon>Bryophytina</taxon>
        <taxon>Bryopsida</taxon>
        <taxon>Funariidae</taxon>
        <taxon>Funariales</taxon>
        <taxon>Funariaceae</taxon>
        <taxon>Physcomitrium</taxon>
    </lineage>
</organism>
<evidence type="ECO:0000313" key="17">
    <source>
        <dbReference type="EnsemblPlants" id="Pp3c7_14840V3.1"/>
    </source>
</evidence>
<evidence type="ECO:0000256" key="13">
    <source>
        <dbReference type="SAM" id="Phobius"/>
    </source>
</evidence>
<dbReference type="STRING" id="3218.A0A2K1KBQ3"/>
<dbReference type="EMBL" id="ABEU02000007">
    <property type="protein sequence ID" value="PNR51214.1"/>
    <property type="molecule type" value="Genomic_DNA"/>
</dbReference>
<reference evidence="16 18" key="1">
    <citation type="journal article" date="2008" name="Science">
        <title>The Physcomitrella genome reveals evolutionary insights into the conquest of land by plants.</title>
        <authorList>
            <person name="Rensing S."/>
            <person name="Lang D."/>
            <person name="Zimmer A."/>
            <person name="Terry A."/>
            <person name="Salamov A."/>
            <person name="Shapiro H."/>
            <person name="Nishiyama T."/>
            <person name="Perroud P.-F."/>
            <person name="Lindquist E."/>
            <person name="Kamisugi Y."/>
            <person name="Tanahashi T."/>
            <person name="Sakakibara K."/>
            <person name="Fujita T."/>
            <person name="Oishi K."/>
            <person name="Shin-I T."/>
            <person name="Kuroki Y."/>
            <person name="Toyoda A."/>
            <person name="Suzuki Y."/>
            <person name="Hashimoto A."/>
            <person name="Yamaguchi K."/>
            <person name="Sugano A."/>
            <person name="Kohara Y."/>
            <person name="Fujiyama A."/>
            <person name="Anterola A."/>
            <person name="Aoki S."/>
            <person name="Ashton N."/>
            <person name="Barbazuk W.B."/>
            <person name="Barker E."/>
            <person name="Bennetzen J."/>
            <person name="Bezanilla M."/>
            <person name="Blankenship R."/>
            <person name="Cho S.H."/>
            <person name="Dutcher S."/>
            <person name="Estelle M."/>
            <person name="Fawcett J.A."/>
            <person name="Gundlach H."/>
            <person name="Hanada K."/>
            <person name="Heyl A."/>
            <person name="Hicks K.A."/>
            <person name="Hugh J."/>
            <person name="Lohr M."/>
            <person name="Mayer K."/>
            <person name="Melkozernov A."/>
            <person name="Murata T."/>
            <person name="Nelson D."/>
            <person name="Pils B."/>
            <person name="Prigge M."/>
            <person name="Reiss B."/>
            <person name="Renner T."/>
            <person name="Rombauts S."/>
            <person name="Rushton P."/>
            <person name="Sanderfoot A."/>
            <person name="Schween G."/>
            <person name="Shiu S.-H."/>
            <person name="Stueber K."/>
            <person name="Theodoulou F.L."/>
            <person name="Tu H."/>
            <person name="Van de Peer Y."/>
            <person name="Verrier P.J."/>
            <person name="Waters E."/>
            <person name="Wood A."/>
            <person name="Yang L."/>
            <person name="Cove D."/>
            <person name="Cuming A."/>
            <person name="Hasebe M."/>
            <person name="Lucas S."/>
            <person name="Mishler D.B."/>
            <person name="Reski R."/>
            <person name="Grigoriev I."/>
            <person name="Quatrano R.S."/>
            <person name="Boore J.L."/>
        </authorList>
    </citation>
    <scope>NUCLEOTIDE SEQUENCE [LARGE SCALE GENOMIC DNA]</scope>
    <source>
        <strain evidence="17 18">cv. Gransden 2004</strain>
    </source>
</reference>
<evidence type="ECO:0000256" key="5">
    <source>
        <dbReference type="ARBA" id="ARBA00022692"/>
    </source>
</evidence>
<dbReference type="GO" id="GO:0005886">
    <property type="term" value="C:plasma membrane"/>
    <property type="evidence" value="ECO:0007669"/>
    <property type="project" value="UniProtKB-SubCell"/>
</dbReference>
<dbReference type="Gene3D" id="3.80.10.10">
    <property type="entry name" value="Ribonuclease Inhibitor"/>
    <property type="match status" value="1"/>
</dbReference>
<feature type="signal peptide" evidence="14">
    <location>
        <begin position="1"/>
        <end position="22"/>
    </location>
</feature>